<evidence type="ECO:0000259" key="2">
    <source>
        <dbReference type="Pfam" id="PF09361"/>
    </source>
</evidence>
<feature type="region of interest" description="Disordered" evidence="1">
    <location>
        <begin position="221"/>
        <end position="241"/>
    </location>
</feature>
<dbReference type="InterPro" id="IPR018968">
    <property type="entry name" value="Phasin"/>
</dbReference>
<dbReference type="Pfam" id="PF09361">
    <property type="entry name" value="Phasin_2"/>
    <property type="match status" value="1"/>
</dbReference>
<feature type="domain" description="Phasin" evidence="2">
    <location>
        <begin position="33"/>
        <end position="124"/>
    </location>
</feature>
<keyword evidence="4" id="KW-1185">Reference proteome</keyword>
<reference evidence="3 4" key="1">
    <citation type="submission" date="2018-09" db="EMBL/GenBank/DDBJ databases">
        <authorList>
            <person name="Zhu H."/>
        </authorList>
    </citation>
    <scope>NUCLEOTIDE SEQUENCE [LARGE SCALE GENOMIC DNA]</scope>
    <source>
        <strain evidence="3 4">K2R10-39</strain>
    </source>
</reference>
<dbReference type="AlphaFoldDB" id="A0A418X222"/>
<gene>
    <name evidence="3" type="ORF">D3870_11175</name>
</gene>
<organism evidence="3 4">
    <name type="scientific">Noviherbaspirillum cavernae</name>
    <dbReference type="NCBI Taxonomy" id="2320862"/>
    <lineage>
        <taxon>Bacteria</taxon>
        <taxon>Pseudomonadati</taxon>
        <taxon>Pseudomonadota</taxon>
        <taxon>Betaproteobacteria</taxon>
        <taxon>Burkholderiales</taxon>
        <taxon>Oxalobacteraceae</taxon>
        <taxon>Noviherbaspirillum</taxon>
    </lineage>
</organism>
<feature type="compositionally biased region" description="Low complexity" evidence="1">
    <location>
        <begin position="230"/>
        <end position="241"/>
    </location>
</feature>
<dbReference type="EMBL" id="QYUN01000002">
    <property type="protein sequence ID" value="RJG06498.1"/>
    <property type="molecule type" value="Genomic_DNA"/>
</dbReference>
<sequence>MRMRGQQEFSYAVFLSFLQEVNMRTEASPLVTMYQAQLDASRRFADAFFSSAEKIDHIFIESTRRTIERQLKFAQAMAGVRDSQDAATRLRSDFFARGPNDAVSDQKEIMSVFAEMQNELGQSLHDYVEQLGVQTGTAPMAATEVTQNPSDAAGNPLAGMYSVWESIFKEAIAVAGKNMLAAQATIDESTRRSMGTAENLASAVSDSTSGLTAAHWMQGLGASDAHQGPSGRKSSSGSKHR</sequence>
<accession>A0A418X222</accession>
<evidence type="ECO:0000313" key="4">
    <source>
        <dbReference type="Proteomes" id="UP000285190"/>
    </source>
</evidence>
<dbReference type="Proteomes" id="UP000285190">
    <property type="component" value="Unassembled WGS sequence"/>
</dbReference>
<comment type="caution">
    <text evidence="3">The sequence shown here is derived from an EMBL/GenBank/DDBJ whole genome shotgun (WGS) entry which is preliminary data.</text>
</comment>
<name>A0A418X222_9BURK</name>
<proteinExistence type="predicted"/>
<protein>
    <submittedName>
        <fullName evidence="3">Phasin family protein</fullName>
    </submittedName>
</protein>
<evidence type="ECO:0000313" key="3">
    <source>
        <dbReference type="EMBL" id="RJG06498.1"/>
    </source>
</evidence>
<evidence type="ECO:0000256" key="1">
    <source>
        <dbReference type="SAM" id="MobiDB-lite"/>
    </source>
</evidence>